<evidence type="ECO:0000259" key="9">
    <source>
        <dbReference type="Pfam" id="PF01545"/>
    </source>
</evidence>
<dbReference type="GO" id="GO:0005886">
    <property type="term" value="C:plasma membrane"/>
    <property type="evidence" value="ECO:0007669"/>
    <property type="project" value="TreeGrafter"/>
</dbReference>
<keyword evidence="5 8" id="KW-1133">Transmembrane helix</keyword>
<dbReference type="InterPro" id="IPR002524">
    <property type="entry name" value="Cation_efflux"/>
</dbReference>
<dbReference type="InterPro" id="IPR058533">
    <property type="entry name" value="Cation_efflux_TM"/>
</dbReference>
<evidence type="ECO:0000256" key="3">
    <source>
        <dbReference type="ARBA" id="ARBA00022448"/>
    </source>
</evidence>
<comment type="similarity">
    <text evidence="2">Belongs to the cation diffusion facilitator (CDF) transporter (TC 2.A.4) family. SLC30A subfamily.</text>
</comment>
<organism evidence="11 12">
    <name type="scientific">Nitrosopumilus adriaticus</name>
    <dbReference type="NCBI Taxonomy" id="1580092"/>
    <lineage>
        <taxon>Archaea</taxon>
        <taxon>Nitrososphaerota</taxon>
        <taxon>Nitrososphaeria</taxon>
        <taxon>Nitrosopumilales</taxon>
        <taxon>Nitrosopumilaceae</taxon>
        <taxon>Nitrosopumilus</taxon>
    </lineage>
</organism>
<dbReference type="PANTHER" id="PTHR11562:SF17">
    <property type="entry name" value="RE54080P-RELATED"/>
    <property type="match status" value="1"/>
</dbReference>
<keyword evidence="7 8" id="KW-0472">Membrane</keyword>
<dbReference type="GeneID" id="24819453"/>
<gene>
    <name evidence="11" type="ORF">NADRNF5_0201</name>
</gene>
<protein>
    <submittedName>
        <fullName evidence="11">Cation diffusion facilitator family transporter</fullName>
    </submittedName>
</protein>
<reference evidence="11 12" key="2">
    <citation type="journal article" date="2016" name="ISME J.">
        <title>Physiological and genomic characterization of two novel marine thaumarchaeal strains indicates niche differentiation.</title>
        <authorList>
            <person name="Bayer B."/>
            <person name="Vojvoda J."/>
            <person name="Offre P."/>
            <person name="Alves R.J."/>
            <person name="Elisabeth N.H."/>
            <person name="Garcia J.A."/>
            <person name="Volland J.M."/>
            <person name="Srivastava A."/>
            <person name="Schleper C."/>
            <person name="Herndl G.J."/>
        </authorList>
    </citation>
    <scope>NUCLEOTIDE SEQUENCE [LARGE SCALE GENOMIC DNA]</scope>
    <source>
        <strain evidence="11 12">NF5</strain>
    </source>
</reference>
<feature type="transmembrane region" description="Helical" evidence="8">
    <location>
        <begin position="150"/>
        <end position="167"/>
    </location>
</feature>
<evidence type="ECO:0000256" key="2">
    <source>
        <dbReference type="ARBA" id="ARBA00008873"/>
    </source>
</evidence>
<evidence type="ECO:0000256" key="6">
    <source>
        <dbReference type="ARBA" id="ARBA00023065"/>
    </source>
</evidence>
<dbReference type="InterPro" id="IPR050681">
    <property type="entry name" value="CDF/SLC30A"/>
</dbReference>
<keyword evidence="3" id="KW-0813">Transport</keyword>
<dbReference type="GO" id="GO:0005385">
    <property type="term" value="F:zinc ion transmembrane transporter activity"/>
    <property type="evidence" value="ECO:0007669"/>
    <property type="project" value="TreeGrafter"/>
</dbReference>
<feature type="transmembrane region" description="Helical" evidence="8">
    <location>
        <begin position="38"/>
        <end position="59"/>
    </location>
</feature>
<feature type="transmembrane region" description="Helical" evidence="8">
    <location>
        <begin position="12"/>
        <end position="32"/>
    </location>
</feature>
<evidence type="ECO:0000256" key="7">
    <source>
        <dbReference type="ARBA" id="ARBA00023136"/>
    </source>
</evidence>
<evidence type="ECO:0000313" key="12">
    <source>
        <dbReference type="Proteomes" id="UP000032408"/>
    </source>
</evidence>
<dbReference type="STRING" id="1580092.NADRNF5_0201"/>
<dbReference type="HOGENOM" id="CLU_013430_0_0_2"/>
<dbReference type="NCBIfam" id="TIGR01297">
    <property type="entry name" value="CDF"/>
    <property type="match status" value="1"/>
</dbReference>
<feature type="transmembrane region" description="Helical" evidence="8">
    <location>
        <begin position="79"/>
        <end position="98"/>
    </location>
</feature>
<dbReference type="RefSeq" id="WP_052661850.1">
    <property type="nucleotide sequence ID" value="NZ_CP011070.1"/>
</dbReference>
<dbReference type="EMBL" id="CP011070">
    <property type="protein sequence ID" value="AJW69900.1"/>
    <property type="molecule type" value="Genomic_DNA"/>
</dbReference>
<feature type="transmembrane region" description="Helical" evidence="8">
    <location>
        <begin position="110"/>
        <end position="129"/>
    </location>
</feature>
<evidence type="ECO:0000313" key="11">
    <source>
        <dbReference type="EMBL" id="AJW69900.1"/>
    </source>
</evidence>
<comment type="subcellular location">
    <subcellularLocation>
        <location evidence="1">Membrane</location>
        <topology evidence="1">Multi-pass membrane protein</topology>
    </subcellularLocation>
</comment>
<reference evidence="12" key="1">
    <citation type="submission" date="2015-03" db="EMBL/GenBank/DDBJ databases">
        <title>Characterization of two novel Thaumarchaeota isolated from the Northern Adriatic Sea.</title>
        <authorList>
            <person name="Bayer B."/>
            <person name="Vojvoda J."/>
            <person name="Offre P."/>
            <person name="Srivastava A."/>
            <person name="Elisabeth N."/>
            <person name="Garcia J.A.L."/>
            <person name="Schleper C."/>
            <person name="Herndl G.J."/>
        </authorList>
    </citation>
    <scope>NUCLEOTIDE SEQUENCE [LARGE SCALE GENOMIC DNA]</scope>
    <source>
        <strain evidence="12">NF5</strain>
    </source>
</reference>
<dbReference type="AlphaFoldDB" id="A0A0D5C0Q2"/>
<evidence type="ECO:0000256" key="5">
    <source>
        <dbReference type="ARBA" id="ARBA00022989"/>
    </source>
</evidence>
<evidence type="ECO:0000256" key="8">
    <source>
        <dbReference type="SAM" id="Phobius"/>
    </source>
</evidence>
<evidence type="ECO:0000256" key="4">
    <source>
        <dbReference type="ARBA" id="ARBA00022692"/>
    </source>
</evidence>
<dbReference type="Pfam" id="PF16916">
    <property type="entry name" value="ZT_dimer"/>
    <property type="match status" value="1"/>
</dbReference>
<dbReference type="Gene3D" id="1.20.1510.10">
    <property type="entry name" value="Cation efflux protein transmembrane domain"/>
    <property type="match status" value="1"/>
</dbReference>
<dbReference type="InterPro" id="IPR027470">
    <property type="entry name" value="Cation_efflux_CTD"/>
</dbReference>
<evidence type="ECO:0000256" key="1">
    <source>
        <dbReference type="ARBA" id="ARBA00004141"/>
    </source>
</evidence>
<accession>A0A0D5C0Q2</accession>
<evidence type="ECO:0000259" key="10">
    <source>
        <dbReference type="Pfam" id="PF16916"/>
    </source>
</evidence>
<dbReference type="OrthoDB" id="269083at2157"/>
<dbReference type="PANTHER" id="PTHR11562">
    <property type="entry name" value="CATION EFFLUX PROTEIN/ ZINC TRANSPORTER"/>
    <property type="match status" value="1"/>
</dbReference>
<feature type="transmembrane region" description="Helical" evidence="8">
    <location>
        <begin position="173"/>
        <end position="195"/>
    </location>
</feature>
<keyword evidence="4 8" id="KW-0812">Transmembrane</keyword>
<proteinExistence type="inferred from homology"/>
<keyword evidence="6" id="KW-0406">Ion transport</keyword>
<feature type="domain" description="Cation efflux protein transmembrane" evidence="9">
    <location>
        <begin position="14"/>
        <end position="202"/>
    </location>
</feature>
<dbReference type="InterPro" id="IPR036837">
    <property type="entry name" value="Cation_efflux_CTD_sf"/>
</dbReference>
<dbReference type="Proteomes" id="UP000032408">
    <property type="component" value="Chromosome"/>
</dbReference>
<name>A0A0D5C0Q2_9ARCH</name>
<sequence length="292" mass="32449">MIKIHSDVEKHLSIVFVIAVSLFVFEFVGGILSNSLALIADSFHVMLDFVAIGISLVAFRIAKKKHTSALTFGFHRVEIIAAFVNGISLVATSVFIIIEANKRFFEPPEIDTIILIIFASVGLVTNIIMAKRLEKHSHSNLNVHGSYLHVLGDLLSSIGVIVGAVIMMLSNNFIVDVVVSIGIALVILRSGIILCKKCIHIFMEGTPEEIKVSDVTKDLLNIEEIIEVHDLHVWTLTSNLFSMTVHIKIKQEALQQPDKILKKINHRMNEKFGITHCTVQIESEHGLMDLDD</sequence>
<keyword evidence="12" id="KW-1185">Reference proteome</keyword>
<dbReference type="KEGG" id="nin:NADRNF5_0201"/>
<dbReference type="Pfam" id="PF01545">
    <property type="entry name" value="Cation_efflux"/>
    <property type="match status" value="1"/>
</dbReference>
<dbReference type="SUPFAM" id="SSF161111">
    <property type="entry name" value="Cation efflux protein transmembrane domain-like"/>
    <property type="match status" value="1"/>
</dbReference>
<feature type="domain" description="Cation efflux protein cytoplasmic" evidence="10">
    <location>
        <begin position="207"/>
        <end position="283"/>
    </location>
</feature>
<dbReference type="InterPro" id="IPR027469">
    <property type="entry name" value="Cation_efflux_TMD_sf"/>
</dbReference>
<dbReference type="SUPFAM" id="SSF160240">
    <property type="entry name" value="Cation efflux protein cytoplasmic domain-like"/>
    <property type="match status" value="1"/>
</dbReference>